<proteinExistence type="predicted"/>
<name>A0A1F7RSZ7_9BACT</name>
<organism evidence="1 2">
    <name type="scientific">Candidatus Schekmanbacteria bacterium RBG_13_48_7</name>
    <dbReference type="NCBI Taxonomy" id="1817878"/>
    <lineage>
        <taxon>Bacteria</taxon>
        <taxon>Candidatus Schekmaniibacteriota</taxon>
    </lineage>
</organism>
<dbReference type="InterPro" id="IPR053716">
    <property type="entry name" value="Flag_assembly_chemotaxis_eff"/>
</dbReference>
<gene>
    <name evidence="1" type="ORF">A2161_16190</name>
</gene>
<dbReference type="Proteomes" id="UP000179266">
    <property type="component" value="Unassembled WGS sequence"/>
</dbReference>
<sequence length="151" mass="18342">MKKFVFRLETLLKLEESKEKIAKASLIKANEKLEKEKKRFNLYVTRAMSDFDHNSNKPENENIRIKKDKNIQIPAHKLVDDIVNSKRSIREIHLEIEQKRRELEEIIKKHKMFKRIKEKQWQQYLFDTNKQEQKDNDEMLQSRHNLKVVNG</sequence>
<accession>A0A1F7RSZ7</accession>
<dbReference type="Gene3D" id="1.10.287.1700">
    <property type="match status" value="1"/>
</dbReference>
<comment type="caution">
    <text evidence="1">The sequence shown here is derived from an EMBL/GenBank/DDBJ whole genome shotgun (WGS) entry which is preliminary data.</text>
</comment>
<dbReference type="EMBL" id="MGDD01000212">
    <property type="protein sequence ID" value="OGL44685.1"/>
    <property type="molecule type" value="Genomic_DNA"/>
</dbReference>
<protein>
    <recommendedName>
        <fullName evidence="3">Flagellar FliJ protein</fullName>
    </recommendedName>
</protein>
<reference evidence="1 2" key="1">
    <citation type="journal article" date="2016" name="Nat. Commun.">
        <title>Thousands of microbial genomes shed light on interconnected biogeochemical processes in an aquifer system.</title>
        <authorList>
            <person name="Anantharaman K."/>
            <person name="Brown C.T."/>
            <person name="Hug L.A."/>
            <person name="Sharon I."/>
            <person name="Castelle C.J."/>
            <person name="Probst A.J."/>
            <person name="Thomas B.C."/>
            <person name="Singh A."/>
            <person name="Wilkins M.J."/>
            <person name="Karaoz U."/>
            <person name="Brodie E.L."/>
            <person name="Williams K.H."/>
            <person name="Hubbard S.S."/>
            <person name="Banfield J.F."/>
        </authorList>
    </citation>
    <scope>NUCLEOTIDE SEQUENCE [LARGE SCALE GENOMIC DNA]</scope>
</reference>
<dbReference type="AlphaFoldDB" id="A0A1F7RSZ7"/>
<evidence type="ECO:0008006" key="3">
    <source>
        <dbReference type="Google" id="ProtNLM"/>
    </source>
</evidence>
<evidence type="ECO:0000313" key="2">
    <source>
        <dbReference type="Proteomes" id="UP000179266"/>
    </source>
</evidence>
<evidence type="ECO:0000313" key="1">
    <source>
        <dbReference type="EMBL" id="OGL44685.1"/>
    </source>
</evidence>